<proteinExistence type="inferred from homology"/>
<dbReference type="Pfam" id="PF00854">
    <property type="entry name" value="PTR2"/>
    <property type="match status" value="1"/>
</dbReference>
<dbReference type="Proteomes" id="UP000822688">
    <property type="component" value="Chromosome 10"/>
</dbReference>
<comment type="subcellular location">
    <subcellularLocation>
        <location evidence="1">Membrane</location>
        <topology evidence="1">Multi-pass membrane protein</topology>
    </subcellularLocation>
</comment>
<sequence length="627" mass="70153">MKTSSTLTMYNPHLQKLKESSQETGPDQDLQYDGRITDAAIDGSVDYKNRPADKTKIGRWPAVYFIMGSVIIERLAFYGIAFNLVSYLTRVLHEGTAESITSVWNWGGVAWITPLIGGFIADTYLGRYQTIKYSLFVYLAGMVLLTLTVALPSLKPPACPTQTNCKNASKSSVGLFYLALYIIAIAIGGVKPCISSLGADQFDEEDEKERPMKRSFFNYWWISVTGGAFLALTFLIYVEDNVGFGWGYGIPTVGMVVSIGLFLAGRRRYRYKLPRGSPLTQVAQVLVAAIRKFNVKVPADASLLHETYRPEKRNILHSNNFRFLDKAATPTAEDHLKEGQAITETDSVQTRKQNWHLCTVTQVEEVKLLAKVMPIWVTTLMFIVTAQQLGTVYLRQGLTMDLHMGPNFKIPPASLELSCTITALLAIPLYDLYLVPLVRKFTGNERGFTLLQRIGIGLVLTVLGMAVSAIVEIKRLDVVDRNGLQLSKSPLPMSVFWLTPQYSIMGLAQVFGWMGMLEFFYDQAPDDMQSIGTALFLTNTGVAHFLCTVIVNIVGKVTGRDGKKQWIQPNTNQSRLDKYYWLLTIMAAVNCIFFFIVARWYTYKQAERRSSDQKSKVAPAEAAEPIT</sequence>
<keyword evidence="8" id="KW-1185">Reference proteome</keyword>
<feature type="transmembrane region" description="Helical" evidence="6">
    <location>
        <begin position="133"/>
        <end position="154"/>
    </location>
</feature>
<gene>
    <name evidence="7" type="ORF">KC19_10G056700</name>
</gene>
<feature type="transmembrane region" description="Helical" evidence="6">
    <location>
        <begin position="579"/>
        <end position="601"/>
    </location>
</feature>
<dbReference type="PANTHER" id="PTHR11654">
    <property type="entry name" value="OLIGOPEPTIDE TRANSPORTER-RELATED"/>
    <property type="match status" value="1"/>
</dbReference>
<organism evidence="7 8">
    <name type="scientific">Ceratodon purpureus</name>
    <name type="common">Fire moss</name>
    <name type="synonym">Dicranum purpureum</name>
    <dbReference type="NCBI Taxonomy" id="3225"/>
    <lineage>
        <taxon>Eukaryota</taxon>
        <taxon>Viridiplantae</taxon>
        <taxon>Streptophyta</taxon>
        <taxon>Embryophyta</taxon>
        <taxon>Bryophyta</taxon>
        <taxon>Bryophytina</taxon>
        <taxon>Bryopsida</taxon>
        <taxon>Dicranidae</taxon>
        <taxon>Pseudoditrichales</taxon>
        <taxon>Ditrichaceae</taxon>
        <taxon>Ceratodon</taxon>
    </lineage>
</organism>
<dbReference type="GO" id="GO:0042937">
    <property type="term" value="F:tripeptide transmembrane transporter activity"/>
    <property type="evidence" value="ECO:0007669"/>
    <property type="project" value="InterPro"/>
</dbReference>
<feature type="transmembrane region" description="Helical" evidence="6">
    <location>
        <begin position="375"/>
        <end position="394"/>
    </location>
</feature>
<accession>A0A8T0GKU7</accession>
<evidence type="ECO:0000256" key="5">
    <source>
        <dbReference type="ARBA" id="ARBA00023136"/>
    </source>
</evidence>
<name>A0A8T0GKU7_CERPU</name>
<feature type="transmembrane region" description="Helical" evidence="6">
    <location>
        <begin position="502"/>
        <end position="521"/>
    </location>
</feature>
<feature type="transmembrane region" description="Helical" evidence="6">
    <location>
        <begin position="219"/>
        <end position="238"/>
    </location>
</feature>
<evidence type="ECO:0000256" key="4">
    <source>
        <dbReference type="ARBA" id="ARBA00022989"/>
    </source>
</evidence>
<dbReference type="EMBL" id="CM026431">
    <property type="protein sequence ID" value="KAG0558809.1"/>
    <property type="molecule type" value="Genomic_DNA"/>
</dbReference>
<evidence type="ECO:0000256" key="2">
    <source>
        <dbReference type="ARBA" id="ARBA00005982"/>
    </source>
</evidence>
<dbReference type="SUPFAM" id="SSF103473">
    <property type="entry name" value="MFS general substrate transporter"/>
    <property type="match status" value="1"/>
</dbReference>
<keyword evidence="3 6" id="KW-0812">Transmembrane</keyword>
<reference evidence="7" key="1">
    <citation type="submission" date="2020-06" db="EMBL/GenBank/DDBJ databases">
        <title>WGS assembly of Ceratodon purpureus strain R40.</title>
        <authorList>
            <person name="Carey S.B."/>
            <person name="Jenkins J."/>
            <person name="Shu S."/>
            <person name="Lovell J.T."/>
            <person name="Sreedasyam A."/>
            <person name="Maumus F."/>
            <person name="Tiley G.P."/>
            <person name="Fernandez-Pozo N."/>
            <person name="Barry K."/>
            <person name="Chen C."/>
            <person name="Wang M."/>
            <person name="Lipzen A."/>
            <person name="Daum C."/>
            <person name="Saski C.A."/>
            <person name="Payton A.C."/>
            <person name="Mcbreen J.C."/>
            <person name="Conrad R.E."/>
            <person name="Kollar L.M."/>
            <person name="Olsson S."/>
            <person name="Huttunen S."/>
            <person name="Landis J.B."/>
            <person name="Wickett N.J."/>
            <person name="Johnson M.G."/>
            <person name="Rensing S.A."/>
            <person name="Grimwood J."/>
            <person name="Schmutz J."/>
            <person name="Mcdaniel S.F."/>
        </authorList>
    </citation>
    <scope>NUCLEOTIDE SEQUENCE</scope>
    <source>
        <strain evidence="7">R40</strain>
    </source>
</reference>
<feature type="transmembrane region" description="Helical" evidence="6">
    <location>
        <begin position="244"/>
        <end position="265"/>
    </location>
</feature>
<keyword evidence="5 6" id="KW-0472">Membrane</keyword>
<protein>
    <submittedName>
        <fullName evidence="7">Uncharacterized protein</fullName>
    </submittedName>
</protein>
<dbReference type="GO" id="GO:0016020">
    <property type="term" value="C:membrane"/>
    <property type="evidence" value="ECO:0007669"/>
    <property type="project" value="UniProtKB-SubCell"/>
</dbReference>
<dbReference type="InterPro" id="IPR036259">
    <property type="entry name" value="MFS_trans_sf"/>
</dbReference>
<keyword evidence="4 6" id="KW-1133">Transmembrane helix</keyword>
<comment type="similarity">
    <text evidence="2">Belongs to the major facilitator superfamily. Proton-dependent oligopeptide transporter (POT/PTR) (TC 2.A.17) family.</text>
</comment>
<comment type="caution">
    <text evidence="7">The sequence shown here is derived from an EMBL/GenBank/DDBJ whole genome shotgun (WGS) entry which is preliminary data.</text>
</comment>
<feature type="transmembrane region" description="Helical" evidence="6">
    <location>
        <begin position="103"/>
        <end position="121"/>
    </location>
</feature>
<evidence type="ECO:0000256" key="1">
    <source>
        <dbReference type="ARBA" id="ARBA00004141"/>
    </source>
</evidence>
<feature type="transmembrane region" description="Helical" evidence="6">
    <location>
        <begin position="533"/>
        <end position="554"/>
    </location>
</feature>
<dbReference type="CDD" id="cd17417">
    <property type="entry name" value="MFS_NPF5"/>
    <property type="match status" value="1"/>
</dbReference>
<feature type="transmembrane region" description="Helical" evidence="6">
    <location>
        <begin position="450"/>
        <end position="471"/>
    </location>
</feature>
<feature type="transmembrane region" description="Helical" evidence="6">
    <location>
        <begin position="414"/>
        <end position="438"/>
    </location>
</feature>
<evidence type="ECO:0000313" key="7">
    <source>
        <dbReference type="EMBL" id="KAG0558809.1"/>
    </source>
</evidence>
<feature type="transmembrane region" description="Helical" evidence="6">
    <location>
        <begin position="62"/>
        <end position="83"/>
    </location>
</feature>
<dbReference type="AlphaFoldDB" id="A0A8T0GKU7"/>
<feature type="transmembrane region" description="Helical" evidence="6">
    <location>
        <begin position="174"/>
        <end position="198"/>
    </location>
</feature>
<dbReference type="InterPro" id="IPR000109">
    <property type="entry name" value="POT_fam"/>
</dbReference>
<evidence type="ECO:0000256" key="3">
    <source>
        <dbReference type="ARBA" id="ARBA00022692"/>
    </source>
</evidence>
<dbReference type="GO" id="GO:0071916">
    <property type="term" value="F:dipeptide transmembrane transporter activity"/>
    <property type="evidence" value="ECO:0007669"/>
    <property type="project" value="InterPro"/>
</dbReference>
<dbReference type="InterPro" id="IPR044739">
    <property type="entry name" value="NRT1/PTR"/>
</dbReference>
<dbReference type="Gene3D" id="1.20.1250.20">
    <property type="entry name" value="MFS general substrate transporter like domains"/>
    <property type="match status" value="1"/>
</dbReference>
<evidence type="ECO:0000256" key="6">
    <source>
        <dbReference type="SAM" id="Phobius"/>
    </source>
</evidence>
<evidence type="ECO:0000313" key="8">
    <source>
        <dbReference type="Proteomes" id="UP000822688"/>
    </source>
</evidence>